<keyword evidence="3" id="KW-1185">Reference proteome</keyword>
<accession>A0A1I5WM20</accession>
<dbReference type="InterPro" id="IPR036873">
    <property type="entry name" value="Rhodanese-like_dom_sf"/>
</dbReference>
<organism evidence="2 3">
    <name type="scientific">Parafilimonas terrae</name>
    <dbReference type="NCBI Taxonomy" id="1465490"/>
    <lineage>
        <taxon>Bacteria</taxon>
        <taxon>Pseudomonadati</taxon>
        <taxon>Bacteroidota</taxon>
        <taxon>Chitinophagia</taxon>
        <taxon>Chitinophagales</taxon>
        <taxon>Chitinophagaceae</taxon>
        <taxon>Parafilimonas</taxon>
    </lineage>
</organism>
<gene>
    <name evidence="2" type="ORF">SAMN05444277_106269</name>
</gene>
<dbReference type="Pfam" id="PF00581">
    <property type="entry name" value="Rhodanese"/>
    <property type="match status" value="1"/>
</dbReference>
<protein>
    <submittedName>
        <fullName evidence="2">Rhodanese-related sulfurtransferase</fullName>
    </submittedName>
</protein>
<dbReference type="RefSeq" id="WP_090658699.1">
    <property type="nucleotide sequence ID" value="NZ_FOXQ01000006.1"/>
</dbReference>
<name>A0A1I5WM20_9BACT</name>
<dbReference type="InterPro" id="IPR001763">
    <property type="entry name" value="Rhodanese-like_dom"/>
</dbReference>
<dbReference type="GO" id="GO:0016740">
    <property type="term" value="F:transferase activity"/>
    <property type="evidence" value="ECO:0007669"/>
    <property type="project" value="UniProtKB-KW"/>
</dbReference>
<dbReference type="SMART" id="SM00450">
    <property type="entry name" value="RHOD"/>
    <property type="match status" value="1"/>
</dbReference>
<evidence type="ECO:0000313" key="3">
    <source>
        <dbReference type="Proteomes" id="UP000199031"/>
    </source>
</evidence>
<dbReference type="Gene3D" id="3.40.250.10">
    <property type="entry name" value="Rhodanese-like domain"/>
    <property type="match status" value="1"/>
</dbReference>
<dbReference type="STRING" id="1465490.SAMN05444277_106269"/>
<dbReference type="PANTHER" id="PTHR43031:SF1">
    <property type="entry name" value="PYRIDINE NUCLEOTIDE-DISULPHIDE OXIDOREDUCTASE"/>
    <property type="match status" value="1"/>
</dbReference>
<dbReference type="CDD" id="cd00158">
    <property type="entry name" value="RHOD"/>
    <property type="match status" value="1"/>
</dbReference>
<evidence type="ECO:0000259" key="1">
    <source>
        <dbReference type="PROSITE" id="PS50206"/>
    </source>
</evidence>
<dbReference type="InterPro" id="IPR050229">
    <property type="entry name" value="GlpE_sulfurtransferase"/>
</dbReference>
<dbReference type="PROSITE" id="PS50206">
    <property type="entry name" value="RHODANESE_3"/>
    <property type="match status" value="1"/>
</dbReference>
<dbReference type="Proteomes" id="UP000199031">
    <property type="component" value="Unassembled WGS sequence"/>
</dbReference>
<proteinExistence type="predicted"/>
<feature type="domain" description="Rhodanese" evidence="1">
    <location>
        <begin position="15"/>
        <end position="101"/>
    </location>
</feature>
<keyword evidence="2" id="KW-0808">Transferase</keyword>
<dbReference type="PANTHER" id="PTHR43031">
    <property type="entry name" value="FAD-DEPENDENT OXIDOREDUCTASE"/>
    <property type="match status" value="1"/>
</dbReference>
<dbReference type="OrthoDB" id="9808735at2"/>
<sequence>MQTITVQELKQRLDAGEKIHLLDVREPNENAEFNIGGTLLPLGEVRNMQTEPVDDWKKDEVVVYCRSGNRSGQAAMILEQLGFENVKNLTGGMLAWQQNFGAGS</sequence>
<evidence type="ECO:0000313" key="2">
    <source>
        <dbReference type="EMBL" id="SFQ20621.1"/>
    </source>
</evidence>
<dbReference type="AlphaFoldDB" id="A0A1I5WM20"/>
<dbReference type="SUPFAM" id="SSF52821">
    <property type="entry name" value="Rhodanese/Cell cycle control phosphatase"/>
    <property type="match status" value="1"/>
</dbReference>
<reference evidence="2 3" key="1">
    <citation type="submission" date="2016-10" db="EMBL/GenBank/DDBJ databases">
        <authorList>
            <person name="de Groot N.N."/>
        </authorList>
    </citation>
    <scope>NUCLEOTIDE SEQUENCE [LARGE SCALE GENOMIC DNA]</scope>
    <source>
        <strain evidence="2 3">DSM 28286</strain>
    </source>
</reference>
<dbReference type="EMBL" id="FOXQ01000006">
    <property type="protein sequence ID" value="SFQ20621.1"/>
    <property type="molecule type" value="Genomic_DNA"/>
</dbReference>